<keyword evidence="11" id="KW-1185">Reference proteome</keyword>
<keyword evidence="4 8" id="KW-0812">Transmembrane</keyword>
<dbReference type="InterPro" id="IPR037257">
    <property type="entry name" value="T2SS_E_N_sf"/>
</dbReference>
<dbReference type="PANTHER" id="PTHR43867:SF2">
    <property type="entry name" value="CELLULOSE SYNTHASE CATALYTIC SUBUNIT A [UDP-FORMING]"/>
    <property type="match status" value="1"/>
</dbReference>
<keyword evidence="5 8" id="KW-1133">Transmembrane helix</keyword>
<dbReference type="Gene3D" id="3.90.550.10">
    <property type="entry name" value="Spore Coat Polysaccharide Biosynthesis Protein SpsA, Chain A"/>
    <property type="match status" value="1"/>
</dbReference>
<evidence type="ECO:0000256" key="7">
    <source>
        <dbReference type="SAM" id="MobiDB-lite"/>
    </source>
</evidence>
<evidence type="ECO:0000256" key="4">
    <source>
        <dbReference type="ARBA" id="ARBA00022692"/>
    </source>
</evidence>
<evidence type="ECO:0000256" key="6">
    <source>
        <dbReference type="ARBA" id="ARBA00023136"/>
    </source>
</evidence>
<feature type="transmembrane region" description="Helical" evidence="8">
    <location>
        <begin position="512"/>
        <end position="537"/>
    </location>
</feature>
<dbReference type="PANTHER" id="PTHR43867">
    <property type="entry name" value="CELLULOSE SYNTHASE CATALYTIC SUBUNIT A [UDP-FORMING]"/>
    <property type="match status" value="1"/>
</dbReference>
<dbReference type="SUPFAM" id="SSF160246">
    <property type="entry name" value="EspE N-terminal domain-like"/>
    <property type="match status" value="1"/>
</dbReference>
<feature type="region of interest" description="Disordered" evidence="7">
    <location>
        <begin position="623"/>
        <end position="686"/>
    </location>
</feature>
<dbReference type="EMBL" id="SBLC01000012">
    <property type="protein sequence ID" value="RWY41087.1"/>
    <property type="molecule type" value="Genomic_DNA"/>
</dbReference>
<protein>
    <submittedName>
        <fullName evidence="10">Glycosyltransferase</fullName>
    </submittedName>
</protein>
<dbReference type="InterPro" id="IPR050321">
    <property type="entry name" value="Glycosyltr_2/OpgH_subfam"/>
</dbReference>
<dbReference type="Pfam" id="PF05157">
    <property type="entry name" value="MshEN"/>
    <property type="match status" value="1"/>
</dbReference>
<evidence type="ECO:0000256" key="5">
    <source>
        <dbReference type="ARBA" id="ARBA00022989"/>
    </source>
</evidence>
<organism evidence="10 11">
    <name type="scientific">Falsigemmobacter intermedius</name>
    <dbReference type="NCBI Taxonomy" id="1553448"/>
    <lineage>
        <taxon>Bacteria</taxon>
        <taxon>Pseudomonadati</taxon>
        <taxon>Pseudomonadota</taxon>
        <taxon>Alphaproteobacteria</taxon>
        <taxon>Rhodobacterales</taxon>
        <taxon>Paracoccaceae</taxon>
        <taxon>Falsigemmobacter</taxon>
    </lineage>
</organism>
<dbReference type="GO" id="GO:0016757">
    <property type="term" value="F:glycosyltransferase activity"/>
    <property type="evidence" value="ECO:0007669"/>
    <property type="project" value="UniProtKB-KW"/>
</dbReference>
<dbReference type="AlphaFoldDB" id="A0A3S3WMZ7"/>
<dbReference type="InterPro" id="IPR007831">
    <property type="entry name" value="T2SS_GspE_N"/>
</dbReference>
<feature type="transmembrane region" description="Helical" evidence="8">
    <location>
        <begin position="549"/>
        <end position="572"/>
    </location>
</feature>
<keyword evidence="2" id="KW-0328">Glycosyltransferase</keyword>
<dbReference type="SUPFAM" id="SSF53448">
    <property type="entry name" value="Nucleotide-diphospho-sugar transferases"/>
    <property type="match status" value="1"/>
</dbReference>
<sequence length="686" mass="75229">MDTRHHFPELPPLSSSAAAPSPAAADAQLLNLLLSRFPERRPALRSAGLTAMRCRIPLTDELRARRLLSEDLLLTLLSEVSGLPRSGPGPLRPCAELLRLCGAAACLQALCLPLGRRGDRVVLAVADPHSLARIAEWPVFKGLRLEGCLAPPEEIRTAIARCAAPALLAAAETRLPADLSVRGLAPSLPRALRPALWCAIAAIVILQPAVAFLLLTAWLSLALIASTALRLYALVQGLRHPPKPPPPPELVAEPPVISILVPLFREPDIAPRLLRRLEALAYPRGCLEVLLILEEQDPETLQALRSAGLPGWMQLVVVPKGSVTTKPRAMNYALSFARGSIIGIYDAEDAPDSDQLLQVAATFEAAPEDLACLQGALDYYNPRSNLIARLFTAEYAAWFRVMMPALQRIGFPMPLGGTTLFIRRAHLERLGAWDAHNVTEDADLGIRIARHGLRTQMLSVTTHEEANCRPRPWIRQRSRWIKGYILTWAVHMRNPLRLWRALGPKGFAGYQLLFLGAQSQVLLAPLNWSFWLIFAGLPHPARGLIAEPILLTMTAVFLLSEVLLIACAALGLQRTRHPSLWRVTLLFQFYHLMAAVAGWRALREAFRNPFYWAKTSHGHFDGEVAGPPGITLPDPHEGDGPALPEAGLRQFPESQKQKTSLFAGPAGSAPRQLFPKKSAETEAPDR</sequence>
<evidence type="ECO:0000313" key="10">
    <source>
        <dbReference type="EMBL" id="RWY41087.1"/>
    </source>
</evidence>
<evidence type="ECO:0000256" key="3">
    <source>
        <dbReference type="ARBA" id="ARBA00022679"/>
    </source>
</evidence>
<evidence type="ECO:0000313" key="11">
    <source>
        <dbReference type="Proteomes" id="UP000287168"/>
    </source>
</evidence>
<proteinExistence type="predicted"/>
<gene>
    <name evidence="10" type="ORF">EP867_10265</name>
</gene>
<name>A0A3S3WMZ7_9RHOB</name>
<reference evidence="10 11" key="1">
    <citation type="journal article" date="2015" name="Int. J. Syst. Evol. Microbiol.">
        <title>Gemmobacter intermedius sp. nov., isolated from a white stork (Ciconia ciconia).</title>
        <authorList>
            <person name="Kampfer P."/>
            <person name="Jerzak L."/>
            <person name="Wilharm G."/>
            <person name="Golke J."/>
            <person name="Busse H.J."/>
            <person name="Glaeser S.P."/>
        </authorList>
    </citation>
    <scope>NUCLEOTIDE SEQUENCE [LARGE SCALE GENOMIC DNA]</scope>
    <source>
        <strain evidence="10 11">119/4</strain>
    </source>
</reference>
<evidence type="ECO:0000256" key="1">
    <source>
        <dbReference type="ARBA" id="ARBA00004141"/>
    </source>
</evidence>
<dbReference type="OrthoDB" id="7431422at2"/>
<feature type="transmembrane region" description="Helical" evidence="8">
    <location>
        <begin position="579"/>
        <end position="599"/>
    </location>
</feature>
<evidence type="ECO:0000256" key="8">
    <source>
        <dbReference type="SAM" id="Phobius"/>
    </source>
</evidence>
<comment type="caution">
    <text evidence="10">The sequence shown here is derived from an EMBL/GenBank/DDBJ whole genome shotgun (WGS) entry which is preliminary data.</text>
</comment>
<dbReference type="Pfam" id="PF13641">
    <property type="entry name" value="Glyco_tranf_2_3"/>
    <property type="match status" value="1"/>
</dbReference>
<dbReference type="Proteomes" id="UP000287168">
    <property type="component" value="Unassembled WGS sequence"/>
</dbReference>
<dbReference type="InterPro" id="IPR029044">
    <property type="entry name" value="Nucleotide-diphossugar_trans"/>
</dbReference>
<feature type="compositionally biased region" description="Basic and acidic residues" evidence="7">
    <location>
        <begin position="677"/>
        <end position="686"/>
    </location>
</feature>
<dbReference type="Gene3D" id="3.30.300.160">
    <property type="entry name" value="Type II secretion system, protein E, N-terminal domain"/>
    <property type="match status" value="1"/>
</dbReference>
<feature type="domain" description="Type II secretion system protein GspE N-terminal" evidence="9">
    <location>
        <begin position="82"/>
        <end position="164"/>
    </location>
</feature>
<keyword evidence="3 10" id="KW-0808">Transferase</keyword>
<dbReference type="RefSeq" id="WP_128488830.1">
    <property type="nucleotide sequence ID" value="NZ_JBHLXB010000159.1"/>
</dbReference>
<accession>A0A3S3WMZ7</accession>
<keyword evidence="6 8" id="KW-0472">Membrane</keyword>
<evidence type="ECO:0000256" key="2">
    <source>
        <dbReference type="ARBA" id="ARBA00022676"/>
    </source>
</evidence>
<dbReference type="GO" id="GO:0016020">
    <property type="term" value="C:membrane"/>
    <property type="evidence" value="ECO:0007669"/>
    <property type="project" value="UniProtKB-SubCell"/>
</dbReference>
<comment type="subcellular location">
    <subcellularLocation>
        <location evidence="1">Membrane</location>
        <topology evidence="1">Multi-pass membrane protein</topology>
    </subcellularLocation>
</comment>
<evidence type="ECO:0000259" key="9">
    <source>
        <dbReference type="Pfam" id="PF05157"/>
    </source>
</evidence>